<dbReference type="PANTHER" id="PTHR22946:SF9">
    <property type="entry name" value="POLYKETIDE TRANSFERASE AF380"/>
    <property type="match status" value="1"/>
</dbReference>
<dbReference type="PROSITE" id="PS00893">
    <property type="entry name" value="NUDIX_BOX"/>
    <property type="match status" value="1"/>
</dbReference>
<dbReference type="RefSeq" id="WP_094943986.1">
    <property type="nucleotide sequence ID" value="NZ_NOKQ01000276.1"/>
</dbReference>
<evidence type="ECO:0000313" key="3">
    <source>
        <dbReference type="EMBL" id="OZS77157.1"/>
    </source>
</evidence>
<gene>
    <name evidence="3" type="ORF">CF394_12345</name>
</gene>
<dbReference type="AlphaFoldDB" id="A0A264W284"/>
<dbReference type="Gene3D" id="3.40.50.1820">
    <property type="entry name" value="alpha/beta hydrolase"/>
    <property type="match status" value="1"/>
</dbReference>
<evidence type="ECO:0000313" key="4">
    <source>
        <dbReference type="Proteomes" id="UP000217065"/>
    </source>
</evidence>
<proteinExistence type="predicted"/>
<dbReference type="Pfam" id="PF00293">
    <property type="entry name" value="NUDIX"/>
    <property type="match status" value="1"/>
</dbReference>
<dbReference type="InterPro" id="IPR029058">
    <property type="entry name" value="AB_hydrolase_fold"/>
</dbReference>
<dbReference type="GO" id="GO:0006508">
    <property type="term" value="P:proteolysis"/>
    <property type="evidence" value="ECO:0007669"/>
    <property type="project" value="InterPro"/>
</dbReference>
<dbReference type="InterPro" id="IPR000086">
    <property type="entry name" value="NUDIX_hydrolase_dom"/>
</dbReference>
<dbReference type="Gene3D" id="3.90.79.10">
    <property type="entry name" value="Nucleoside Triphosphate Pyrophosphohydrolase"/>
    <property type="match status" value="1"/>
</dbReference>
<dbReference type="Pfam" id="PF00326">
    <property type="entry name" value="Peptidase_S9"/>
    <property type="match status" value="1"/>
</dbReference>
<name>A0A264W284_9BACL</name>
<reference evidence="3 4" key="1">
    <citation type="submission" date="2017-07" db="EMBL/GenBank/DDBJ databases">
        <title>Tetzosporium hominis gen.nov. sp.nov.</title>
        <authorList>
            <person name="Tetz G."/>
            <person name="Tetz V."/>
        </authorList>
    </citation>
    <scope>NUCLEOTIDE SEQUENCE [LARGE SCALE GENOMIC DNA]</scope>
    <source>
        <strain evidence="3 4">VT-49</strain>
    </source>
</reference>
<keyword evidence="4" id="KW-1185">Reference proteome</keyword>
<dbReference type="EMBL" id="NOKQ01000276">
    <property type="protein sequence ID" value="OZS77157.1"/>
    <property type="molecule type" value="Genomic_DNA"/>
</dbReference>
<dbReference type="InterPro" id="IPR020476">
    <property type="entry name" value="Nudix_hydrolase"/>
</dbReference>
<comment type="caution">
    <text evidence="3">The sequence shown here is derived from an EMBL/GenBank/DDBJ whole genome shotgun (WGS) entry which is preliminary data.</text>
</comment>
<dbReference type="GO" id="GO:0052689">
    <property type="term" value="F:carboxylic ester hydrolase activity"/>
    <property type="evidence" value="ECO:0007669"/>
    <property type="project" value="UniProtKB-ARBA"/>
</dbReference>
<dbReference type="PROSITE" id="PS51462">
    <property type="entry name" value="NUDIX"/>
    <property type="match status" value="1"/>
</dbReference>
<dbReference type="GO" id="GO:0008236">
    <property type="term" value="F:serine-type peptidase activity"/>
    <property type="evidence" value="ECO:0007669"/>
    <property type="project" value="InterPro"/>
</dbReference>
<dbReference type="PRINTS" id="PR00502">
    <property type="entry name" value="NUDIXFAMILY"/>
</dbReference>
<dbReference type="InterPro" id="IPR050261">
    <property type="entry name" value="FrsA_esterase"/>
</dbReference>
<dbReference type="InterPro" id="IPR001375">
    <property type="entry name" value="Peptidase_S9_cat"/>
</dbReference>
<sequence>MITFEDTTGTPVTLSLDLKDFSIPSKHVLVIVKRGADYLVTKHPKRGIEFPGGKVERGETLEEAAHREVFEETGVRIQDVQPFAAYQVEGEASFVKTVFLARFASEEPFQSEFETAGRQWLRLRDIERHPDKSFYMRDEGMTTLVTELKRRFPIVASHKIPSPHSGVTIQEVTYHSDDYYVKGWLALPKGEAKEAIVYLRGGINQIGKVRQARIAQIASQGFAVFAPHYRGSFGGEGKDEFVGDDRQDAYGAVDILSSIGYDRIHLFAFSRGGIMALWAGSKRPNVTSIVTWGGVSSIYLTYKERVDMRRMMKRIYGGSPNTAAEAFDSRDALQHLNDIQCPVLIIHGEQDENVGFEHATLLEDGLKEKGKQVETRYLKDHHHFVPDPLNRKILREALEWMREQ</sequence>
<dbReference type="Proteomes" id="UP000217065">
    <property type="component" value="Unassembled WGS sequence"/>
</dbReference>
<organism evidence="3 4">
    <name type="scientific">Tetzosporium hominis</name>
    <dbReference type="NCBI Taxonomy" id="2020506"/>
    <lineage>
        <taxon>Bacteria</taxon>
        <taxon>Bacillati</taxon>
        <taxon>Bacillota</taxon>
        <taxon>Bacilli</taxon>
        <taxon>Bacillales</taxon>
        <taxon>Caryophanaceae</taxon>
        <taxon>Tetzosporium</taxon>
    </lineage>
</organism>
<feature type="domain" description="Nudix hydrolase" evidence="2">
    <location>
        <begin position="21"/>
        <end position="143"/>
    </location>
</feature>
<evidence type="ECO:0000256" key="1">
    <source>
        <dbReference type="ARBA" id="ARBA00022801"/>
    </source>
</evidence>
<evidence type="ECO:0000259" key="2">
    <source>
        <dbReference type="PROSITE" id="PS51462"/>
    </source>
</evidence>
<dbReference type="InterPro" id="IPR015797">
    <property type="entry name" value="NUDIX_hydrolase-like_dom_sf"/>
</dbReference>
<dbReference type="PANTHER" id="PTHR22946">
    <property type="entry name" value="DIENELACTONE HYDROLASE DOMAIN-CONTAINING PROTEIN-RELATED"/>
    <property type="match status" value="1"/>
</dbReference>
<dbReference type="SUPFAM" id="SSF55811">
    <property type="entry name" value="Nudix"/>
    <property type="match status" value="1"/>
</dbReference>
<protein>
    <recommendedName>
        <fullName evidence="2">Nudix hydrolase domain-containing protein</fullName>
    </recommendedName>
</protein>
<keyword evidence="1" id="KW-0378">Hydrolase</keyword>
<dbReference type="SUPFAM" id="SSF53474">
    <property type="entry name" value="alpha/beta-Hydrolases"/>
    <property type="match status" value="1"/>
</dbReference>
<dbReference type="InterPro" id="IPR020084">
    <property type="entry name" value="NUDIX_hydrolase_CS"/>
</dbReference>
<accession>A0A264W284</accession>